<dbReference type="Proteomes" id="UP001154282">
    <property type="component" value="Unassembled WGS sequence"/>
</dbReference>
<evidence type="ECO:0000313" key="3">
    <source>
        <dbReference type="EMBL" id="CAI0553005.1"/>
    </source>
</evidence>
<evidence type="ECO:0000313" key="4">
    <source>
        <dbReference type="Proteomes" id="UP001154282"/>
    </source>
</evidence>
<dbReference type="EMBL" id="CAMGYJ010000010">
    <property type="protein sequence ID" value="CAI0553005.1"/>
    <property type="molecule type" value="Genomic_DNA"/>
</dbReference>
<evidence type="ECO:0000256" key="1">
    <source>
        <dbReference type="SAM" id="MobiDB-lite"/>
    </source>
</evidence>
<accession>A0AAV0R673</accession>
<reference evidence="3" key="1">
    <citation type="submission" date="2022-08" db="EMBL/GenBank/DDBJ databases">
        <authorList>
            <person name="Gutierrez-Valencia J."/>
        </authorList>
    </citation>
    <scope>NUCLEOTIDE SEQUENCE</scope>
</reference>
<feature type="region of interest" description="Disordered" evidence="1">
    <location>
        <begin position="118"/>
        <end position="147"/>
    </location>
</feature>
<name>A0AAV0R673_9ROSI</name>
<evidence type="ECO:0000313" key="2">
    <source>
        <dbReference type="EMBL" id="CAI0552810.1"/>
    </source>
</evidence>
<feature type="region of interest" description="Disordered" evidence="1">
    <location>
        <begin position="168"/>
        <end position="221"/>
    </location>
</feature>
<keyword evidence="4" id="KW-1185">Reference proteome</keyword>
<proteinExistence type="predicted"/>
<protein>
    <submittedName>
        <fullName evidence="3">Uncharacterized protein</fullName>
    </submittedName>
</protein>
<dbReference type="EMBL" id="CAMGYJ010000010">
    <property type="protein sequence ID" value="CAI0552810.1"/>
    <property type="molecule type" value="Genomic_DNA"/>
</dbReference>
<feature type="region of interest" description="Disordered" evidence="1">
    <location>
        <begin position="30"/>
        <end position="65"/>
    </location>
</feature>
<comment type="caution">
    <text evidence="3">The sequence shown here is derived from an EMBL/GenBank/DDBJ whole genome shotgun (WGS) entry which is preliminary data.</text>
</comment>
<sequence>MWRIRAGNLLQSRTRRRPGRCRIHRLLGRNGPRTAVVRPAVHQQDNPRSSNPAENRVPPPGIHPHRRQILSLSLHHHNQQQRRHRLQIHQIHPTNDPNGKIENNPRIHQSNQTLLHLRSPRRLRVASPNSRPRNESKSADENPLGGQHTWEILAAVAERVFWERDKVRPGAQPGGEAGQEAAFLRRGENPGGGSKRERQGFEVDDRLPRGGGDEDGRSEAV</sequence>
<organism evidence="3 4">
    <name type="scientific">Linum tenue</name>
    <dbReference type="NCBI Taxonomy" id="586396"/>
    <lineage>
        <taxon>Eukaryota</taxon>
        <taxon>Viridiplantae</taxon>
        <taxon>Streptophyta</taxon>
        <taxon>Embryophyta</taxon>
        <taxon>Tracheophyta</taxon>
        <taxon>Spermatophyta</taxon>
        <taxon>Magnoliopsida</taxon>
        <taxon>eudicotyledons</taxon>
        <taxon>Gunneridae</taxon>
        <taxon>Pentapetalae</taxon>
        <taxon>rosids</taxon>
        <taxon>fabids</taxon>
        <taxon>Malpighiales</taxon>
        <taxon>Linaceae</taxon>
        <taxon>Linum</taxon>
    </lineage>
</organism>
<feature type="compositionally biased region" description="Basic and acidic residues" evidence="1">
    <location>
        <begin position="183"/>
        <end position="221"/>
    </location>
</feature>
<gene>
    <name evidence="2" type="ORF">LITE_LOCUS46594</name>
    <name evidence="3" type="ORF">LITE_LOCUS46670</name>
</gene>
<dbReference type="AlphaFoldDB" id="A0AAV0R673"/>
<feature type="compositionally biased region" description="Polar residues" evidence="1">
    <location>
        <begin position="43"/>
        <end position="53"/>
    </location>
</feature>